<dbReference type="PANTHER" id="PTHR43301">
    <property type="entry name" value="ARABINAN ENDO-1,5-ALPHA-L-ARABINOSIDASE"/>
    <property type="match status" value="1"/>
</dbReference>
<dbReference type="SUPFAM" id="SSF75005">
    <property type="entry name" value="Arabinanase/levansucrase/invertase"/>
    <property type="match status" value="1"/>
</dbReference>
<feature type="active site" description="Proton donor" evidence="5">
    <location>
        <position position="238"/>
    </location>
</feature>
<feature type="site" description="Important for catalytic activity, responsible for pKa modulation of the active site Glu and correct orientation of both the proton donor and substrate" evidence="6">
    <location>
        <position position="178"/>
    </location>
</feature>
<dbReference type="PROSITE" id="PS50231">
    <property type="entry name" value="RICIN_B_LECTIN"/>
    <property type="match status" value="1"/>
</dbReference>
<keyword evidence="3 7" id="KW-0378">Hydrolase</keyword>
<dbReference type="CDD" id="cd00161">
    <property type="entry name" value="beta-trefoil_Ricin-like"/>
    <property type="match status" value="1"/>
</dbReference>
<dbReference type="CDD" id="cd08998">
    <property type="entry name" value="GH43_Arb43a-like"/>
    <property type="match status" value="1"/>
</dbReference>
<dbReference type="Gene3D" id="2.80.10.50">
    <property type="match status" value="1"/>
</dbReference>
<proteinExistence type="inferred from homology"/>
<dbReference type="PANTHER" id="PTHR43301:SF3">
    <property type="entry name" value="ARABINAN ENDO-1,5-ALPHA-L-ARABINOSIDASE A-RELATED"/>
    <property type="match status" value="1"/>
</dbReference>
<dbReference type="InterPro" id="IPR050727">
    <property type="entry name" value="GH43_arabinanases"/>
</dbReference>
<dbReference type="InterPro" id="IPR023296">
    <property type="entry name" value="Glyco_hydro_beta-prop_sf"/>
</dbReference>
<dbReference type="EMBL" id="JAAGOB010000013">
    <property type="protein sequence ID" value="NED97778.1"/>
    <property type="molecule type" value="Genomic_DNA"/>
</dbReference>
<organism evidence="7 8">
    <name type="scientific">Phytoactinopolyspora alkaliphila</name>
    <dbReference type="NCBI Taxonomy" id="1783498"/>
    <lineage>
        <taxon>Bacteria</taxon>
        <taxon>Bacillati</taxon>
        <taxon>Actinomycetota</taxon>
        <taxon>Actinomycetes</taxon>
        <taxon>Jiangellales</taxon>
        <taxon>Jiangellaceae</taxon>
        <taxon>Phytoactinopolyspora</taxon>
    </lineage>
</organism>
<sequence>MRWSRRPAETARSAQRRFLPALGVTAAVALPVSLLVPQAVAETPGDAPASGQVPLTGQVAVHDPTLFTDGERYYVASTHNSVRSAPTLEGPWTTHGNVPKADWTWDVSGGTLWAPHVVEIDGTFHYYYSQSNFGSNDSAIGLKTTTTPWDPDSYEDHGAPIITSGDVDPGGATHNAIDPVVHQDESGVWWIIWGSHFDGIMAQRLEDDMVTVTGEIHLLAHRGSDRFPVDEPAFNRIEGPAVFERDGYYYLLTGWDWCCRANGDDNTYKIVVGRSENIHGPYVDKNGVPLAEGGGSIILNSRVAQPGATPAGLYRAPGGPDVFTEDGVHYLVYHAYRPQNTMAIRPMDWHGGWPYFDEPGGGPYDLDDRAYYRLVNQDGIITDPDSLQNPVPSERCLTAAGDGDVVQSDCDDGSLDQMWELQMDVDGFWRFRNMGQTSGHCLAMADGSGDEGTDVVVVPCEDEGDGERDAPRRWYLDDTGHGFHRPVAERANLALEVQNVDGVIGTDVVGGYRRDGDHQAGNLTQAAKWPPQQWQLDRQPVDAALLLAAFDGFVADGRVVGHAPGRAEADAGDRRLTALGNMLTRAAGLIEAESYDEARTQLTDVRKRIHRSGEVRPYHFATGEDAATLYALIEELEDALP</sequence>
<reference evidence="7 8" key="1">
    <citation type="submission" date="2020-02" db="EMBL/GenBank/DDBJ databases">
        <authorList>
            <person name="Li X.-J."/>
            <person name="Feng X.-M."/>
        </authorList>
    </citation>
    <scope>NUCLEOTIDE SEQUENCE [LARGE SCALE GENOMIC DNA]</scope>
    <source>
        <strain evidence="7 8">CGMCC 4.7225</strain>
    </source>
</reference>
<dbReference type="Pfam" id="PF04616">
    <property type="entry name" value="Glyco_hydro_43"/>
    <property type="match status" value="1"/>
</dbReference>
<evidence type="ECO:0000313" key="7">
    <source>
        <dbReference type="EMBL" id="NED97778.1"/>
    </source>
</evidence>
<comment type="caution">
    <text evidence="7">The sequence shown here is derived from an EMBL/GenBank/DDBJ whole genome shotgun (WGS) entry which is preliminary data.</text>
</comment>
<comment type="similarity">
    <text evidence="2">Belongs to the glycosyl hydrolase 43 family.</text>
</comment>
<evidence type="ECO:0000256" key="1">
    <source>
        <dbReference type="ARBA" id="ARBA00004834"/>
    </source>
</evidence>
<keyword evidence="8" id="KW-1185">Reference proteome</keyword>
<evidence type="ECO:0000256" key="5">
    <source>
        <dbReference type="PIRSR" id="PIRSR606710-1"/>
    </source>
</evidence>
<dbReference type="InterPro" id="IPR035992">
    <property type="entry name" value="Ricin_B-like_lectins"/>
</dbReference>
<dbReference type="GO" id="GO:0005975">
    <property type="term" value="P:carbohydrate metabolic process"/>
    <property type="evidence" value="ECO:0007669"/>
    <property type="project" value="InterPro"/>
</dbReference>
<evidence type="ECO:0000313" key="8">
    <source>
        <dbReference type="Proteomes" id="UP000469185"/>
    </source>
</evidence>
<name>A0A6N9YSG7_9ACTN</name>
<dbReference type="RefSeq" id="WP_163820547.1">
    <property type="nucleotide sequence ID" value="NZ_JAAGOB010000013.1"/>
</dbReference>
<comment type="pathway">
    <text evidence="1">Glycan metabolism; L-arabinan degradation.</text>
</comment>
<dbReference type="Gene3D" id="2.115.10.20">
    <property type="entry name" value="Glycosyl hydrolase domain, family 43"/>
    <property type="match status" value="1"/>
</dbReference>
<evidence type="ECO:0000256" key="4">
    <source>
        <dbReference type="ARBA" id="ARBA00023295"/>
    </source>
</evidence>
<dbReference type="Proteomes" id="UP000469185">
    <property type="component" value="Unassembled WGS sequence"/>
</dbReference>
<evidence type="ECO:0000256" key="3">
    <source>
        <dbReference type="ARBA" id="ARBA00022801"/>
    </source>
</evidence>
<gene>
    <name evidence="7" type="ORF">G1H11_20985</name>
</gene>
<protein>
    <submittedName>
        <fullName evidence="7">Family 43 glycosylhydrolase</fullName>
    </submittedName>
</protein>
<accession>A0A6N9YSG7</accession>
<evidence type="ECO:0000256" key="2">
    <source>
        <dbReference type="ARBA" id="ARBA00009865"/>
    </source>
</evidence>
<dbReference type="AlphaFoldDB" id="A0A6N9YSG7"/>
<evidence type="ECO:0000256" key="6">
    <source>
        <dbReference type="PIRSR" id="PIRSR606710-2"/>
    </source>
</evidence>
<dbReference type="GO" id="GO:0004553">
    <property type="term" value="F:hydrolase activity, hydrolyzing O-glycosyl compounds"/>
    <property type="evidence" value="ECO:0007669"/>
    <property type="project" value="InterPro"/>
</dbReference>
<feature type="active site" description="Proton acceptor" evidence="5">
    <location>
        <position position="63"/>
    </location>
</feature>
<dbReference type="SUPFAM" id="SSF50370">
    <property type="entry name" value="Ricin B-like lectins"/>
    <property type="match status" value="1"/>
</dbReference>
<dbReference type="InterPro" id="IPR006710">
    <property type="entry name" value="Glyco_hydro_43"/>
</dbReference>
<keyword evidence="4" id="KW-0326">Glycosidase</keyword>